<feature type="compositionally biased region" description="Basic residues" evidence="1">
    <location>
        <begin position="557"/>
        <end position="567"/>
    </location>
</feature>
<dbReference type="AlphaFoldDB" id="A0A267FX00"/>
<organism evidence="3 4">
    <name type="scientific">Macrostomum lignano</name>
    <dbReference type="NCBI Taxonomy" id="282301"/>
    <lineage>
        <taxon>Eukaryota</taxon>
        <taxon>Metazoa</taxon>
        <taxon>Spiralia</taxon>
        <taxon>Lophotrochozoa</taxon>
        <taxon>Platyhelminthes</taxon>
        <taxon>Rhabditophora</taxon>
        <taxon>Macrostomorpha</taxon>
        <taxon>Macrostomida</taxon>
        <taxon>Macrostomidae</taxon>
        <taxon>Macrostomum</taxon>
    </lineage>
</organism>
<dbReference type="GO" id="GO:0004672">
    <property type="term" value="F:protein kinase activity"/>
    <property type="evidence" value="ECO:0007669"/>
    <property type="project" value="InterPro"/>
</dbReference>
<feature type="region of interest" description="Disordered" evidence="1">
    <location>
        <begin position="547"/>
        <end position="572"/>
    </location>
</feature>
<gene>
    <name evidence="3" type="ORF">BOX15_Mlig010567g1</name>
</gene>
<name>A0A267FX00_9PLAT</name>
<dbReference type="InterPro" id="IPR011009">
    <property type="entry name" value="Kinase-like_dom_sf"/>
</dbReference>
<protein>
    <recommendedName>
        <fullName evidence="2">Protein kinase domain-containing protein</fullName>
    </recommendedName>
</protein>
<evidence type="ECO:0000313" key="3">
    <source>
        <dbReference type="EMBL" id="PAA78365.1"/>
    </source>
</evidence>
<dbReference type="OrthoDB" id="5979581at2759"/>
<evidence type="ECO:0000256" key="1">
    <source>
        <dbReference type="SAM" id="MobiDB-lite"/>
    </source>
</evidence>
<accession>A0A267FX00</accession>
<comment type="caution">
    <text evidence="3">The sequence shown here is derived from an EMBL/GenBank/DDBJ whole genome shotgun (WGS) entry which is preliminary data.</text>
</comment>
<dbReference type="SUPFAM" id="SSF56112">
    <property type="entry name" value="Protein kinase-like (PK-like)"/>
    <property type="match status" value="1"/>
</dbReference>
<dbReference type="PROSITE" id="PS50011">
    <property type="entry name" value="PROTEIN_KINASE_DOM"/>
    <property type="match status" value="1"/>
</dbReference>
<sequence>MADASKKRSKKRTVNPAEKEEIVKKKLTEFYSNEIYKDPILKKSFNSESAIFLGAGAFGHVFLITAKKDVTFDDLESITVTLGRDEKHEYLNQVEALKAPNKSDVVLKKNQGVAMKCETAFLFQVENFPITPKNLPDADPERFSVYKEYNTLNNIFSRFGYKDTRGFTRPYAFGHLGDYTYMHIESSKKTKMYGFHFLMFEICGPDMEDMMEICSYNCRQNEQRLSTRTVFMVGDQFFARMQCIQDTALGLTHNDLKCDQLMTGKGENGNTIYLIDYGLVTKYKETWTSTLVAPLGNRRWAPRSNHQMAPRTPLCEIESSCYVLLRLLKNHFPWDGMFDRQMMKLQELKDRGEEDMTMKTGDEVLYEEKQYLWFFLKKESGKKLGHLTEDVEQEIEKYKDFFEERNDKWGDGGSQMKDMMVDMAKMGDPNYCGFVEKKIDFADVNYIGIRKHLLNIFDLSMYAHNLETAGLTGLMKLNVENFFKENKEKKQQRTECGRPVYYYFPRASITATLSGSVGARTSGRTSRSTGTNCWRIETSWPKCCASGKPALRPVAPRPRRPRQPPRRIRNDNQTEDFCCSPLPLKLSAGRTQSWCGISFCVSFLTVFLQAKPFEETCSGWPC</sequence>
<evidence type="ECO:0000313" key="4">
    <source>
        <dbReference type="Proteomes" id="UP000215902"/>
    </source>
</evidence>
<dbReference type="Gene3D" id="1.10.510.10">
    <property type="entry name" value="Transferase(Phosphotransferase) domain 1"/>
    <property type="match status" value="1"/>
</dbReference>
<dbReference type="GO" id="GO:0005524">
    <property type="term" value="F:ATP binding"/>
    <property type="evidence" value="ECO:0007669"/>
    <property type="project" value="InterPro"/>
</dbReference>
<dbReference type="STRING" id="282301.A0A267FX00"/>
<feature type="domain" description="Protein kinase" evidence="2">
    <location>
        <begin position="47"/>
        <end position="402"/>
    </location>
</feature>
<dbReference type="EMBL" id="NIVC01000692">
    <property type="protein sequence ID" value="PAA78365.1"/>
    <property type="molecule type" value="Genomic_DNA"/>
</dbReference>
<keyword evidence="4" id="KW-1185">Reference proteome</keyword>
<dbReference type="InterPro" id="IPR050235">
    <property type="entry name" value="CK1_Ser-Thr_kinase"/>
</dbReference>
<dbReference type="Proteomes" id="UP000215902">
    <property type="component" value="Unassembled WGS sequence"/>
</dbReference>
<evidence type="ECO:0000259" key="2">
    <source>
        <dbReference type="PROSITE" id="PS50011"/>
    </source>
</evidence>
<reference evidence="3 4" key="1">
    <citation type="submission" date="2017-06" db="EMBL/GenBank/DDBJ databases">
        <title>A platform for efficient transgenesis in Macrostomum lignano, a flatworm model organism for stem cell research.</title>
        <authorList>
            <person name="Berezikov E."/>
        </authorList>
    </citation>
    <scope>NUCLEOTIDE SEQUENCE [LARGE SCALE GENOMIC DNA]</scope>
    <source>
        <strain evidence="3">DV1</strain>
        <tissue evidence="3">Whole organism</tissue>
    </source>
</reference>
<dbReference type="InterPro" id="IPR000719">
    <property type="entry name" value="Prot_kinase_dom"/>
</dbReference>
<proteinExistence type="predicted"/>
<dbReference type="PANTHER" id="PTHR11909">
    <property type="entry name" value="CASEIN KINASE-RELATED"/>
    <property type="match status" value="1"/>
</dbReference>